<gene>
    <name evidence="1" type="ORF">Pmar_PMAR010718</name>
</gene>
<reference evidence="1 2" key="1">
    <citation type="submission" date="2008-07" db="EMBL/GenBank/DDBJ databases">
        <authorList>
            <person name="El-Sayed N."/>
            <person name="Caler E."/>
            <person name="Inman J."/>
            <person name="Amedeo P."/>
            <person name="Hass B."/>
            <person name="Wortman J."/>
        </authorList>
    </citation>
    <scope>NUCLEOTIDE SEQUENCE [LARGE SCALE GENOMIC DNA]</scope>
    <source>
        <strain evidence="2">ATCC 50983 / TXsc</strain>
    </source>
</reference>
<dbReference type="InParanoid" id="C5L0F2"/>
<name>C5L0F2_PERM5</name>
<organism evidence="2">
    <name type="scientific">Perkinsus marinus (strain ATCC 50983 / TXsc)</name>
    <dbReference type="NCBI Taxonomy" id="423536"/>
    <lineage>
        <taxon>Eukaryota</taxon>
        <taxon>Sar</taxon>
        <taxon>Alveolata</taxon>
        <taxon>Perkinsozoa</taxon>
        <taxon>Perkinsea</taxon>
        <taxon>Perkinsida</taxon>
        <taxon>Perkinsidae</taxon>
        <taxon>Perkinsus</taxon>
    </lineage>
</organism>
<dbReference type="RefSeq" id="XP_002777980.1">
    <property type="nucleotide sequence ID" value="XM_002777934.1"/>
</dbReference>
<dbReference type="GeneID" id="9052711"/>
<proteinExistence type="predicted"/>
<dbReference type="AlphaFoldDB" id="C5L0F2"/>
<dbReference type="EMBL" id="GG678006">
    <property type="protein sequence ID" value="EER09775.1"/>
    <property type="molecule type" value="Genomic_DNA"/>
</dbReference>
<evidence type="ECO:0000313" key="2">
    <source>
        <dbReference type="Proteomes" id="UP000007800"/>
    </source>
</evidence>
<protein>
    <submittedName>
        <fullName evidence="1">Uncharacterized protein</fullName>
    </submittedName>
</protein>
<evidence type="ECO:0000313" key="1">
    <source>
        <dbReference type="EMBL" id="EER09775.1"/>
    </source>
</evidence>
<accession>C5L0F2</accession>
<sequence>MPENFNYKRDGPDSLTITLNTTKKGLRQFTIQCSHRYQDDWLQLREDDEYQDILHEFPESGPCAYRGNLEFAMRCDVKAERLY</sequence>
<dbReference type="Proteomes" id="UP000007800">
    <property type="component" value="Unassembled WGS sequence"/>
</dbReference>
<keyword evidence="2" id="KW-1185">Reference proteome</keyword>